<name>A0A2A4Z1Y9_9PROT</name>
<feature type="region of interest" description="Disordered" evidence="1">
    <location>
        <begin position="331"/>
        <end position="352"/>
    </location>
</feature>
<comment type="caution">
    <text evidence="2">The sequence shown here is derived from an EMBL/GenBank/DDBJ whole genome shotgun (WGS) entry which is preliminary data.</text>
</comment>
<reference key="1">
    <citation type="submission" date="2017-08" db="EMBL/GenBank/DDBJ databases">
        <title>A dynamic microbial community with high functional redundancy inhabits the cold, oxic subseafloor aquifer.</title>
        <authorList>
            <person name="Tully B.J."/>
            <person name="Wheat C.G."/>
            <person name="Glazer B.T."/>
            <person name="Huber J.A."/>
        </authorList>
    </citation>
    <scope>NUCLEOTIDE SEQUENCE [LARGE SCALE GENOMIC DNA]</scope>
</reference>
<evidence type="ECO:0000256" key="1">
    <source>
        <dbReference type="SAM" id="MobiDB-lite"/>
    </source>
</evidence>
<dbReference type="SUPFAM" id="SSF48452">
    <property type="entry name" value="TPR-like"/>
    <property type="match status" value="1"/>
</dbReference>
<sequence>MRQYRQIDFLNNAKLAFGFKKLIAFSILVLFMALAPVSNSFAENNAQVTAELGEGYGRIIFSFDEFPDYKLEILDGVLVLKFNEEVNVEVDEITDMLGDYVVVARADPDKTAVRIALAQEVKVNKLEAADKLFIDLLPRGWKGLLPGLPQEVIEELALRAEEATMSAREKILRRELKKKKNELVVRYGELPTFTRLFFDWHLNVETKMERNGKIVTLRFNHYAKPVIRDLKATPPKYLKKIDYSVTRSELVVNLTLEEDTDVRGFKEGMGFVIDLSSGDSGQIQRLSETIRESDIAEMGGLLVKKKDPKKGRNEIQFLAPSSNVDHITDAPRAEAEPEAKPGSVSEAVPVRSSEISPKMVELASEEAKKAVEEPKMTADDIEFEEDALQKGQIKGSQTIKIALEKIKDDDEIDENVDTGLPAFLAGTSNSDDFGNDENANKVKPKNYKPIIVEAEKVKIEAERSNREYKIRFPFKEDVAVAAFERNGLFWMVFEKKIDFDISELEAVAPALIKIKDVRVIDNSTTIRLNFDKRLLPGLGAVNSDWILSVGELVLMNTKVVKLERKYKQNGHAIVQVNMNDLGKVHWFTDEKMGDRIAVVTAMGPARGILKTHNFVEFAALPTVHGLMFEAVADDINVVANFEQAVVSSREGLSLTVGQNYSSQLTALNGDVKRPSSIEFKDLKRDGRLFLKRRRELNKLIDNAENEKEQSIYRLEMIEFLLSYQMAHEALGLLAFEKFKAPRSANSARYKSLEGAAYALAGKYKTAMNALSAVSIRNNKTAKLFRAYALSKTDAHQEAVKEFDASLEMLAQLPPKMEAKFLIAAIESALEIPNLNAAQKHLIMLGNVMETDHQKAKYWLLMARFSEMNDEVPEAILRYRAAADYDIRPVSAEANGKLSMLEYQTGAIRIDEAIDQLSGNVVMWRGDKIEQINTLNLGKLYMDKGKYRQGFTLLKAAVSKFKSDDIGRDTAKYMGDVFESLYLGGKASEMLPFKALSLFYDFRQLTPIGRKGDEMIRNLADRLIDVDLLDQAIELLDHQVQKRLTGIAKADVASKLAMVQLLNYQPEKAIRTIAKSRIANMPTHIARKRDLLEARALVEIGRIQSAIARLDGYSGKDISAIKSEAYWRGSYWQKAGEEFETMVSNRWQDDLPLLDNERHILLRSAIAYKMADDELALGRLRKQYMRKMENTSHAGSFNLVVDQNETNAVEFRKLAREIAEVDLLKEFISDFRDNEAKDIRDRNNQLSAVNAAVNG</sequence>
<evidence type="ECO:0000313" key="2">
    <source>
        <dbReference type="EMBL" id="PCJ00760.1"/>
    </source>
</evidence>
<proteinExistence type="predicted"/>
<organism evidence="2">
    <name type="scientific">OCS116 cluster bacterium</name>
    <dbReference type="NCBI Taxonomy" id="2030921"/>
    <lineage>
        <taxon>Bacteria</taxon>
        <taxon>Pseudomonadati</taxon>
        <taxon>Pseudomonadota</taxon>
        <taxon>Alphaproteobacteria</taxon>
        <taxon>OCS116 cluster</taxon>
    </lineage>
</organism>
<dbReference type="AlphaFoldDB" id="A0A2A4Z1Y9"/>
<reference evidence="2" key="2">
    <citation type="journal article" date="2018" name="ISME J.">
        <title>A dynamic microbial community with high functional redundancy inhabits the cold, oxic subseafloor aquifer.</title>
        <authorList>
            <person name="Tully B.J."/>
            <person name="Wheat C.G."/>
            <person name="Glazer B.T."/>
            <person name="Huber J.A."/>
        </authorList>
    </citation>
    <scope>NUCLEOTIDE SEQUENCE</scope>
    <source>
        <strain evidence="2">NORP83</strain>
    </source>
</reference>
<dbReference type="InterPro" id="IPR011990">
    <property type="entry name" value="TPR-like_helical_dom_sf"/>
</dbReference>
<accession>A0A2A4Z1Y9</accession>
<dbReference type="EMBL" id="NVUS01000010">
    <property type="protein sequence ID" value="PCJ00760.1"/>
    <property type="molecule type" value="Genomic_DNA"/>
</dbReference>
<protein>
    <submittedName>
        <fullName evidence="2">Uncharacterized protein</fullName>
    </submittedName>
</protein>
<gene>
    <name evidence="2" type="ORF">COB13_09120</name>
</gene>